<dbReference type="AlphaFoldDB" id="A0A2Z4UAF2"/>
<dbReference type="OrthoDB" id="9796523at2"/>
<protein>
    <submittedName>
        <fullName evidence="1">RloB domain-containing protein</fullName>
    </submittedName>
</protein>
<dbReference type="Pfam" id="PF13707">
    <property type="entry name" value="RloB"/>
    <property type="match status" value="1"/>
</dbReference>
<proteinExistence type="predicted"/>
<organism evidence="1 2">
    <name type="scientific">Blautia argi</name>
    <dbReference type="NCBI Taxonomy" id="1912897"/>
    <lineage>
        <taxon>Bacteria</taxon>
        <taxon>Bacillati</taxon>
        <taxon>Bacillota</taxon>
        <taxon>Clostridia</taxon>
        <taxon>Lachnospirales</taxon>
        <taxon>Lachnospiraceae</taxon>
        <taxon>Blautia</taxon>
    </lineage>
</organism>
<dbReference type="KEGG" id="blau:DQQ01_07585"/>
<keyword evidence="2" id="KW-1185">Reference proteome</keyword>
<sequence length="212" mass="24794">MARKIKPLIYVFCEGESEIEYTKYLKEKFEDVAVIQKPVKGLFEVADKKFKKDAKYRNNAEVTDEIWFFFDVDDGQTGSWDRIQKIVSTLKKLRKKPNIRVRLLMTTGCVEFWFLLHYKKVVPSIQTVAEKENVLRLLQNECPGYVKGDSNTTRKIANHFKQASINGDWVLGQIEGLPTLEDSDVRNRWLYQSSRTFTTVQEAIKFLENLKN</sequence>
<gene>
    <name evidence="1" type="ORF">DQQ01_07585</name>
</gene>
<dbReference type="Proteomes" id="UP000250003">
    <property type="component" value="Chromosome"/>
</dbReference>
<accession>A0A2Z4UAF2</accession>
<evidence type="ECO:0000313" key="1">
    <source>
        <dbReference type="EMBL" id="AWY98025.1"/>
    </source>
</evidence>
<dbReference type="RefSeq" id="WP_111919521.1">
    <property type="nucleotide sequence ID" value="NZ_CP030280.1"/>
</dbReference>
<name>A0A2Z4UAF2_9FIRM</name>
<dbReference type="InterPro" id="IPR025591">
    <property type="entry name" value="RloB"/>
</dbReference>
<dbReference type="EMBL" id="CP030280">
    <property type="protein sequence ID" value="AWY98025.1"/>
    <property type="molecule type" value="Genomic_DNA"/>
</dbReference>
<reference evidence="2" key="1">
    <citation type="submission" date="2018-06" db="EMBL/GenBank/DDBJ databases">
        <title>Description of Blautia argi sp. nov., a new anaerobic isolated from dog feces.</title>
        <authorList>
            <person name="Chang Y.-H."/>
            <person name="Paek J."/>
            <person name="Shin Y."/>
        </authorList>
    </citation>
    <scope>NUCLEOTIDE SEQUENCE [LARGE SCALE GENOMIC DNA]</scope>
    <source>
        <strain evidence="2">KCTC 15426</strain>
    </source>
</reference>
<evidence type="ECO:0000313" key="2">
    <source>
        <dbReference type="Proteomes" id="UP000250003"/>
    </source>
</evidence>